<keyword evidence="7" id="KW-1185">Reference proteome</keyword>
<dbReference type="EMBL" id="SMGO01000001">
    <property type="protein sequence ID" value="TCK85426.1"/>
    <property type="molecule type" value="Genomic_DNA"/>
</dbReference>
<feature type="domain" description="Release factor glutamine methyltransferase N-terminal" evidence="5">
    <location>
        <begin position="20"/>
        <end position="77"/>
    </location>
</feature>
<dbReference type="Proteomes" id="UP000294616">
    <property type="component" value="Unassembled WGS sequence"/>
</dbReference>
<evidence type="ECO:0000256" key="1">
    <source>
        <dbReference type="ARBA" id="ARBA00022603"/>
    </source>
</evidence>
<dbReference type="Gene3D" id="3.40.50.150">
    <property type="entry name" value="Vaccinia Virus protein VP39"/>
    <property type="match status" value="1"/>
</dbReference>
<gene>
    <name evidence="6" type="ORF">C8N28_0733</name>
</gene>
<dbReference type="AlphaFoldDB" id="A0A4R1M0K1"/>
<dbReference type="SUPFAM" id="SSF53335">
    <property type="entry name" value="S-adenosyl-L-methionine-dependent methyltransferases"/>
    <property type="match status" value="1"/>
</dbReference>
<dbReference type="InterPro" id="IPR025714">
    <property type="entry name" value="Methyltranfer_dom"/>
</dbReference>
<evidence type="ECO:0000313" key="7">
    <source>
        <dbReference type="Proteomes" id="UP000294616"/>
    </source>
</evidence>
<dbReference type="PANTHER" id="PTHR18895:SF74">
    <property type="entry name" value="MTRF1L RELEASE FACTOR GLUTAMINE METHYLTRANSFERASE"/>
    <property type="match status" value="1"/>
</dbReference>
<keyword evidence="1 6" id="KW-0489">Methyltransferase</keyword>
<dbReference type="GO" id="GO:0032259">
    <property type="term" value="P:methylation"/>
    <property type="evidence" value="ECO:0007669"/>
    <property type="project" value="UniProtKB-KW"/>
</dbReference>
<dbReference type="Pfam" id="PF13847">
    <property type="entry name" value="Methyltransf_31"/>
    <property type="match status" value="1"/>
</dbReference>
<dbReference type="RefSeq" id="WP_132221614.1">
    <property type="nucleotide sequence ID" value="NZ_SMGO01000001.1"/>
</dbReference>
<dbReference type="Gene3D" id="1.10.8.10">
    <property type="entry name" value="DNA helicase RuvA subunit, C-terminal domain"/>
    <property type="match status" value="1"/>
</dbReference>
<dbReference type="PROSITE" id="PS00092">
    <property type="entry name" value="N6_MTASE"/>
    <property type="match status" value="1"/>
</dbReference>
<dbReference type="GO" id="GO:0003676">
    <property type="term" value="F:nucleic acid binding"/>
    <property type="evidence" value="ECO:0007669"/>
    <property type="project" value="InterPro"/>
</dbReference>
<dbReference type="Pfam" id="PF17827">
    <property type="entry name" value="PrmC_N"/>
    <property type="match status" value="1"/>
</dbReference>
<dbReference type="InterPro" id="IPR002052">
    <property type="entry name" value="DNA_methylase_N6_adenine_CS"/>
</dbReference>
<dbReference type="InterPro" id="IPR050320">
    <property type="entry name" value="N5-glutamine_MTase"/>
</dbReference>
<protein>
    <submittedName>
        <fullName evidence="6">Release factor glutamine methyltransferase</fullName>
    </submittedName>
</protein>
<dbReference type="InterPro" id="IPR004556">
    <property type="entry name" value="HemK-like"/>
</dbReference>
<keyword evidence="2 6" id="KW-0808">Transferase</keyword>
<keyword evidence="3" id="KW-0949">S-adenosyl-L-methionine</keyword>
<sequence length="287" mass="33072">MIEIKHLKQRFIRHLSSNYGVDESIELFWMSMEHILQISRLQLKLKQSVNLLESQQSIFNYILNELQTGRPIQYILGYAWFYNQKFIVSEAVLIPRPETEELVSLILNENTEKGLRVLDIGTGSGCIPISLKKHLSRGTEVVGVDISQEALNIARLNADFLACQVDFIQLDILKEEVLFIEARQKFDIIVSNPPYITPKEKLLMHNNVLEFEPHIALFVEEDDPLVFYNAIADFAVKNLNPNGKLYFEINQLYGNQIIAMLNEKGFQHTQLRKDISSHDRMISAILA</sequence>
<dbReference type="InterPro" id="IPR019874">
    <property type="entry name" value="RF_methyltr_PrmC"/>
</dbReference>
<comment type="caution">
    <text evidence="6">The sequence shown here is derived from an EMBL/GenBank/DDBJ whole genome shotgun (WGS) entry which is preliminary data.</text>
</comment>
<evidence type="ECO:0000313" key="6">
    <source>
        <dbReference type="EMBL" id="TCK85426.1"/>
    </source>
</evidence>
<dbReference type="NCBIfam" id="TIGR00536">
    <property type="entry name" value="hemK_fam"/>
    <property type="match status" value="1"/>
</dbReference>
<dbReference type="InterPro" id="IPR029063">
    <property type="entry name" value="SAM-dependent_MTases_sf"/>
</dbReference>
<dbReference type="PANTHER" id="PTHR18895">
    <property type="entry name" value="HEMK METHYLTRANSFERASE"/>
    <property type="match status" value="1"/>
</dbReference>
<organism evidence="6 7">
    <name type="scientific">Albibacterium bauzanense</name>
    <dbReference type="NCBI Taxonomy" id="653929"/>
    <lineage>
        <taxon>Bacteria</taxon>
        <taxon>Pseudomonadati</taxon>
        <taxon>Bacteroidota</taxon>
        <taxon>Sphingobacteriia</taxon>
        <taxon>Sphingobacteriales</taxon>
        <taxon>Sphingobacteriaceae</taxon>
        <taxon>Albibacterium</taxon>
    </lineage>
</organism>
<evidence type="ECO:0000256" key="3">
    <source>
        <dbReference type="ARBA" id="ARBA00022691"/>
    </source>
</evidence>
<name>A0A4R1M0K1_9SPHI</name>
<accession>A0A4R1M0K1</accession>
<dbReference type="InterPro" id="IPR040758">
    <property type="entry name" value="PrmC_N"/>
</dbReference>
<dbReference type="OrthoDB" id="9800643at2"/>
<evidence type="ECO:0000259" key="4">
    <source>
        <dbReference type="Pfam" id="PF13847"/>
    </source>
</evidence>
<dbReference type="NCBIfam" id="TIGR03534">
    <property type="entry name" value="RF_mod_PrmC"/>
    <property type="match status" value="1"/>
</dbReference>
<evidence type="ECO:0000259" key="5">
    <source>
        <dbReference type="Pfam" id="PF17827"/>
    </source>
</evidence>
<feature type="domain" description="Methyltransferase" evidence="4">
    <location>
        <begin position="112"/>
        <end position="201"/>
    </location>
</feature>
<proteinExistence type="predicted"/>
<evidence type="ECO:0000256" key="2">
    <source>
        <dbReference type="ARBA" id="ARBA00022679"/>
    </source>
</evidence>
<dbReference type="GO" id="GO:0008276">
    <property type="term" value="F:protein methyltransferase activity"/>
    <property type="evidence" value="ECO:0007669"/>
    <property type="project" value="InterPro"/>
</dbReference>
<reference evidence="6 7" key="1">
    <citation type="submission" date="2019-03" db="EMBL/GenBank/DDBJ databases">
        <title>Genomic Encyclopedia of Archaeal and Bacterial Type Strains, Phase II (KMG-II): from individual species to whole genera.</title>
        <authorList>
            <person name="Goeker M."/>
        </authorList>
    </citation>
    <scope>NUCLEOTIDE SEQUENCE [LARGE SCALE GENOMIC DNA]</scope>
    <source>
        <strain evidence="6 7">DSM 22554</strain>
    </source>
</reference>
<dbReference type="CDD" id="cd02440">
    <property type="entry name" value="AdoMet_MTases"/>
    <property type="match status" value="1"/>
</dbReference>